<accession>A0A9W7SXP6</accession>
<protein>
    <submittedName>
        <fullName evidence="2">Uncharacterized protein</fullName>
    </submittedName>
</protein>
<dbReference type="EMBL" id="RIBY02000646">
    <property type="protein sequence ID" value="KAH9839579.1"/>
    <property type="molecule type" value="Genomic_DNA"/>
</dbReference>
<name>A0A9W7SXP6_9PEZI</name>
<organism evidence="2 3">
    <name type="scientific">Teratosphaeria destructans</name>
    <dbReference type="NCBI Taxonomy" id="418781"/>
    <lineage>
        <taxon>Eukaryota</taxon>
        <taxon>Fungi</taxon>
        <taxon>Dikarya</taxon>
        <taxon>Ascomycota</taxon>
        <taxon>Pezizomycotina</taxon>
        <taxon>Dothideomycetes</taxon>
        <taxon>Dothideomycetidae</taxon>
        <taxon>Mycosphaerellales</taxon>
        <taxon>Teratosphaeriaceae</taxon>
        <taxon>Teratosphaeria</taxon>
    </lineage>
</organism>
<evidence type="ECO:0000256" key="1">
    <source>
        <dbReference type="SAM" id="MobiDB-lite"/>
    </source>
</evidence>
<gene>
    <name evidence="2" type="ORF">Tdes44962_MAKER08094</name>
</gene>
<feature type="region of interest" description="Disordered" evidence="1">
    <location>
        <begin position="146"/>
        <end position="166"/>
    </location>
</feature>
<reference evidence="2 3" key="2">
    <citation type="journal article" date="2021" name="Curr. Genet.">
        <title>Genetic response to nitrogen starvation in the aggressive Eucalyptus foliar pathogen Teratosphaeria destructans.</title>
        <authorList>
            <person name="Havenga M."/>
            <person name="Wingfield B.D."/>
            <person name="Wingfield M.J."/>
            <person name="Dreyer L.L."/>
            <person name="Roets F."/>
            <person name="Aylward J."/>
        </authorList>
    </citation>
    <scope>NUCLEOTIDE SEQUENCE [LARGE SCALE GENOMIC DNA]</scope>
    <source>
        <strain evidence="2">CMW44962</strain>
    </source>
</reference>
<sequence>MAPSTADVERARAAVQQLPPELACRTYFNRDPTTLILRPLGQFTAADREILAAHLTTHDPTQDILKPGPLFHRHHRPSGVQLLRCAQALDAVTHHDVLDFALLQCVLTEVARRVSGLEAWWYTDKAVRREIIDEAMRERVVPSTEVTYPELPNGGAEDDDEEGRGEVEDLEETYRRLAVPGHMREELSEILGYEVTGENTIAQALAAIERYRMGHR</sequence>
<dbReference type="AlphaFoldDB" id="A0A9W7SXP6"/>
<dbReference type="OrthoDB" id="10501694at2759"/>
<evidence type="ECO:0000313" key="3">
    <source>
        <dbReference type="Proteomes" id="UP001138500"/>
    </source>
</evidence>
<evidence type="ECO:0000313" key="2">
    <source>
        <dbReference type="EMBL" id="KAH9839579.1"/>
    </source>
</evidence>
<keyword evidence="3" id="KW-1185">Reference proteome</keyword>
<reference evidence="2 3" key="1">
    <citation type="journal article" date="2018" name="IMA Fungus">
        <title>IMA Genome-F 10: Nine draft genome sequences of Claviceps purpurea s.lat., including C. arundinis, C. humidiphila, and C. cf. spartinae, pseudomolecules for the pitch canker pathogen Fusarium circinatum, draft genome of Davidsoniella eucalypti, Grosmannia galeiformis, Quambalaria eucalypti, and Teratosphaeria destructans.</title>
        <authorList>
            <person name="Wingfield B.D."/>
            <person name="Liu M."/>
            <person name="Nguyen H.D."/>
            <person name="Lane F.A."/>
            <person name="Morgan S.W."/>
            <person name="De Vos L."/>
            <person name="Wilken P.M."/>
            <person name="Duong T.A."/>
            <person name="Aylward J."/>
            <person name="Coetzee M.P."/>
            <person name="Dadej K."/>
            <person name="De Beer Z.W."/>
            <person name="Findlay W."/>
            <person name="Havenga M."/>
            <person name="Kolarik M."/>
            <person name="Menzies J.G."/>
            <person name="Naidoo K."/>
            <person name="Pochopski O."/>
            <person name="Shoukouhi P."/>
            <person name="Santana Q.C."/>
            <person name="Seifert K.A."/>
            <person name="Soal N."/>
            <person name="Steenkamp E.T."/>
            <person name="Tatham C.T."/>
            <person name="van der Nest M.A."/>
            <person name="Wingfield M.J."/>
        </authorList>
    </citation>
    <scope>NUCLEOTIDE SEQUENCE [LARGE SCALE GENOMIC DNA]</scope>
    <source>
        <strain evidence="2">CMW44962</strain>
    </source>
</reference>
<dbReference type="Proteomes" id="UP001138500">
    <property type="component" value="Unassembled WGS sequence"/>
</dbReference>
<comment type="caution">
    <text evidence="2">The sequence shown here is derived from an EMBL/GenBank/DDBJ whole genome shotgun (WGS) entry which is preliminary data.</text>
</comment>
<proteinExistence type="predicted"/>